<sequence length="612" mass="66092">MSNNSFSAAVENELKGIDDWVANLCVSIATGDAGAAIAETDLLGLFFGPDTFNEKEDLGLAQGEEWLDDLASPSHLSTSTSSTTEPSEALSDTISDGSSNQEDDLMLPLPSLLTSHDAMAVGPITTDLEDTLSTSKDKGKARADVDADVPRSTGRPKSGSLSLLRKPANVVAPGPSTSQVVKENHIVSGSADSSTPFVRRNADQVLGKRRLSTDNLFEEIGPAHAHAHAAAASDYSFLALQNQDPLHSAIQGSVYPTHDQHTSLLPQLDAASNFAPFQGLPQLAPSSNTGSFDSAYLPSTDFYVSLDDGLEAPSTSQRPIRPLPIRTQSGYLSHNNKVPLAQGWHNSQLHRNDHSRDGLFAPRCPNAPGILPQPNDTYINGNVNPYQNLYEYGTVSQAYCPQGSQQPYGNRYIKTGPSSVYPTHSQHEIVGQISGIAHPAPSNLDHAPRLPATHYLDATAPSTSNSTVSTPASSSSVTSRSRPGEPEEILYVIEDVPCKWVISGPGEPIKTCGRPIRPNENPADHVRLYHPPEHRRGAGRKEEWFCQWKGCQRWTSAALKRHLDGDGHTMLGRRVCGKCGRHEARFERIKKGHVNCTPGMAPKAKKKRKIEA</sequence>
<feature type="compositionally biased region" description="Low complexity" evidence="1">
    <location>
        <begin position="459"/>
        <end position="481"/>
    </location>
</feature>
<feature type="region of interest" description="Disordered" evidence="1">
    <location>
        <begin position="71"/>
        <end position="105"/>
    </location>
</feature>
<reference evidence="2 3" key="1">
    <citation type="submission" date="2015-12" db="EMBL/GenBank/DDBJ databases">
        <title>Draft genome sequence of Moniliophthora roreri, the causal agent of frosty pod rot of cacao.</title>
        <authorList>
            <person name="Aime M.C."/>
            <person name="Diaz-Valderrama J.R."/>
            <person name="Kijpornyongpan T."/>
            <person name="Phillips-Mora W."/>
        </authorList>
    </citation>
    <scope>NUCLEOTIDE SEQUENCE [LARGE SCALE GENOMIC DNA]</scope>
    <source>
        <strain evidence="2 3">MCA 2952</strain>
    </source>
</reference>
<accession>A0A0W0FB10</accession>
<evidence type="ECO:0000313" key="2">
    <source>
        <dbReference type="EMBL" id="KTB33519.1"/>
    </source>
</evidence>
<feature type="compositionally biased region" description="Low complexity" evidence="1">
    <location>
        <begin position="71"/>
        <end position="91"/>
    </location>
</feature>
<evidence type="ECO:0000313" key="3">
    <source>
        <dbReference type="Proteomes" id="UP000054988"/>
    </source>
</evidence>
<dbReference type="EMBL" id="LATX01002168">
    <property type="protein sequence ID" value="KTB33519.1"/>
    <property type="molecule type" value="Genomic_DNA"/>
</dbReference>
<name>A0A0W0FB10_MONRR</name>
<proteinExistence type="predicted"/>
<feature type="region of interest" description="Disordered" evidence="1">
    <location>
        <begin position="129"/>
        <end position="161"/>
    </location>
</feature>
<feature type="compositionally biased region" description="Basic and acidic residues" evidence="1">
    <location>
        <begin position="135"/>
        <end position="149"/>
    </location>
</feature>
<feature type="region of interest" description="Disordered" evidence="1">
    <location>
        <begin position="457"/>
        <end position="484"/>
    </location>
</feature>
<dbReference type="AlphaFoldDB" id="A0A0W0FB10"/>
<gene>
    <name evidence="2" type="ORF">WG66_13897</name>
</gene>
<comment type="caution">
    <text evidence="2">The sequence shown here is derived from an EMBL/GenBank/DDBJ whole genome shotgun (WGS) entry which is preliminary data.</text>
</comment>
<evidence type="ECO:0000256" key="1">
    <source>
        <dbReference type="SAM" id="MobiDB-lite"/>
    </source>
</evidence>
<protein>
    <submittedName>
        <fullName evidence="2">Uncharacterized protein</fullName>
    </submittedName>
</protein>
<organism evidence="2 3">
    <name type="scientific">Moniliophthora roreri</name>
    <name type="common">Frosty pod rot fungus</name>
    <name type="synonym">Monilia roreri</name>
    <dbReference type="NCBI Taxonomy" id="221103"/>
    <lineage>
        <taxon>Eukaryota</taxon>
        <taxon>Fungi</taxon>
        <taxon>Dikarya</taxon>
        <taxon>Basidiomycota</taxon>
        <taxon>Agaricomycotina</taxon>
        <taxon>Agaricomycetes</taxon>
        <taxon>Agaricomycetidae</taxon>
        <taxon>Agaricales</taxon>
        <taxon>Marasmiineae</taxon>
        <taxon>Marasmiaceae</taxon>
        <taxon>Moniliophthora</taxon>
    </lineage>
</organism>
<dbReference type="Proteomes" id="UP000054988">
    <property type="component" value="Unassembled WGS sequence"/>
</dbReference>